<proteinExistence type="predicted"/>
<keyword evidence="2" id="KW-1185">Reference proteome</keyword>
<dbReference type="AlphaFoldDB" id="A0A9N9S9T7"/>
<dbReference type="EMBL" id="OU895880">
    <property type="protein sequence ID" value="CAG9811704.1"/>
    <property type="molecule type" value="Genomic_DNA"/>
</dbReference>
<dbReference type="Proteomes" id="UP001153620">
    <property type="component" value="Chromosome 4"/>
</dbReference>
<protein>
    <recommendedName>
        <fullName evidence="3">RRM domain-containing protein</fullName>
    </recommendedName>
</protein>
<evidence type="ECO:0008006" key="3">
    <source>
        <dbReference type="Google" id="ProtNLM"/>
    </source>
</evidence>
<sequence length="196" mass="22847">MEQIFNKHSIVVINIKQKTQRCEIRAKLAQFGEIVKLTTLPMKNSSGMMSFCKFNDNLSMINAIRKSRQVEINNNYPIIRKAFDKLNLDEADNIKITIKNNNNHKSKCIGIQCIQNHVKSIKGNVNELESLIVRINKDQISKQQYTLLLRLIEMKDTFRNLLNFFSHEKVNNHIFVNQYNSLKYDCHSKCGNVTED</sequence>
<gene>
    <name evidence="1" type="ORF">CHIRRI_LOCUS14511</name>
</gene>
<dbReference type="GO" id="GO:0003676">
    <property type="term" value="F:nucleic acid binding"/>
    <property type="evidence" value="ECO:0007669"/>
    <property type="project" value="InterPro"/>
</dbReference>
<name>A0A9N9S9T7_9DIPT</name>
<dbReference type="SUPFAM" id="SSF54928">
    <property type="entry name" value="RNA-binding domain, RBD"/>
    <property type="match status" value="1"/>
</dbReference>
<dbReference type="InterPro" id="IPR035979">
    <property type="entry name" value="RBD_domain_sf"/>
</dbReference>
<accession>A0A9N9S9T7</accession>
<reference evidence="1" key="1">
    <citation type="submission" date="2022-01" db="EMBL/GenBank/DDBJ databases">
        <authorList>
            <person name="King R."/>
        </authorList>
    </citation>
    <scope>NUCLEOTIDE SEQUENCE</scope>
</reference>
<organism evidence="1 2">
    <name type="scientific">Chironomus riparius</name>
    <dbReference type="NCBI Taxonomy" id="315576"/>
    <lineage>
        <taxon>Eukaryota</taxon>
        <taxon>Metazoa</taxon>
        <taxon>Ecdysozoa</taxon>
        <taxon>Arthropoda</taxon>
        <taxon>Hexapoda</taxon>
        <taxon>Insecta</taxon>
        <taxon>Pterygota</taxon>
        <taxon>Neoptera</taxon>
        <taxon>Endopterygota</taxon>
        <taxon>Diptera</taxon>
        <taxon>Nematocera</taxon>
        <taxon>Chironomoidea</taxon>
        <taxon>Chironomidae</taxon>
        <taxon>Chironominae</taxon>
        <taxon>Chironomus</taxon>
    </lineage>
</organism>
<reference evidence="1" key="2">
    <citation type="submission" date="2022-10" db="EMBL/GenBank/DDBJ databases">
        <authorList>
            <consortium name="ENA_rothamsted_submissions"/>
            <consortium name="culmorum"/>
            <person name="King R."/>
        </authorList>
    </citation>
    <scope>NUCLEOTIDE SEQUENCE</scope>
</reference>
<evidence type="ECO:0000313" key="2">
    <source>
        <dbReference type="Proteomes" id="UP001153620"/>
    </source>
</evidence>
<evidence type="ECO:0000313" key="1">
    <source>
        <dbReference type="EMBL" id="CAG9811704.1"/>
    </source>
</evidence>